<feature type="region of interest" description="Disordered" evidence="1">
    <location>
        <begin position="130"/>
        <end position="154"/>
    </location>
</feature>
<dbReference type="KEGG" id="ehx:EMIHUDRAFT_448599"/>
<evidence type="ECO:0008006" key="5">
    <source>
        <dbReference type="Google" id="ProtNLM"/>
    </source>
</evidence>
<reference evidence="4" key="1">
    <citation type="journal article" date="2013" name="Nature">
        <title>Pan genome of the phytoplankton Emiliania underpins its global distribution.</title>
        <authorList>
            <person name="Read B.A."/>
            <person name="Kegel J."/>
            <person name="Klute M.J."/>
            <person name="Kuo A."/>
            <person name="Lefebvre S.C."/>
            <person name="Maumus F."/>
            <person name="Mayer C."/>
            <person name="Miller J."/>
            <person name="Monier A."/>
            <person name="Salamov A."/>
            <person name="Young J."/>
            <person name="Aguilar M."/>
            <person name="Claverie J.M."/>
            <person name="Frickenhaus S."/>
            <person name="Gonzalez K."/>
            <person name="Herman E.K."/>
            <person name="Lin Y.C."/>
            <person name="Napier J."/>
            <person name="Ogata H."/>
            <person name="Sarno A.F."/>
            <person name="Shmutz J."/>
            <person name="Schroeder D."/>
            <person name="de Vargas C."/>
            <person name="Verret F."/>
            <person name="von Dassow P."/>
            <person name="Valentin K."/>
            <person name="Van de Peer Y."/>
            <person name="Wheeler G."/>
            <person name="Dacks J.B."/>
            <person name="Delwiche C.F."/>
            <person name="Dyhrman S.T."/>
            <person name="Glockner G."/>
            <person name="John U."/>
            <person name="Richards T."/>
            <person name="Worden A.Z."/>
            <person name="Zhang X."/>
            <person name="Grigoriev I.V."/>
            <person name="Allen A.E."/>
            <person name="Bidle K."/>
            <person name="Borodovsky M."/>
            <person name="Bowler C."/>
            <person name="Brownlee C."/>
            <person name="Cock J.M."/>
            <person name="Elias M."/>
            <person name="Gladyshev V.N."/>
            <person name="Groth M."/>
            <person name="Guda C."/>
            <person name="Hadaegh A."/>
            <person name="Iglesias-Rodriguez M.D."/>
            <person name="Jenkins J."/>
            <person name="Jones B.M."/>
            <person name="Lawson T."/>
            <person name="Leese F."/>
            <person name="Lindquist E."/>
            <person name="Lobanov A."/>
            <person name="Lomsadze A."/>
            <person name="Malik S.B."/>
            <person name="Marsh M.E."/>
            <person name="Mackinder L."/>
            <person name="Mock T."/>
            <person name="Mueller-Roeber B."/>
            <person name="Pagarete A."/>
            <person name="Parker M."/>
            <person name="Probert I."/>
            <person name="Quesneville H."/>
            <person name="Raines C."/>
            <person name="Rensing S.A."/>
            <person name="Riano-Pachon D.M."/>
            <person name="Richier S."/>
            <person name="Rokitta S."/>
            <person name="Shiraiwa Y."/>
            <person name="Soanes D.M."/>
            <person name="van der Giezen M."/>
            <person name="Wahlund T.M."/>
            <person name="Williams B."/>
            <person name="Wilson W."/>
            <person name="Wolfe G."/>
            <person name="Wurch L.L."/>
        </authorList>
    </citation>
    <scope>NUCLEOTIDE SEQUENCE</scope>
</reference>
<dbReference type="AlphaFoldDB" id="A0A0D3I1Z3"/>
<evidence type="ECO:0000256" key="1">
    <source>
        <dbReference type="SAM" id="MobiDB-lite"/>
    </source>
</evidence>
<feature type="chain" id="PRO_5044290881" description="PS II complex 12 kDa extrinsic protein" evidence="2">
    <location>
        <begin position="20"/>
        <end position="154"/>
    </location>
</feature>
<proteinExistence type="predicted"/>
<dbReference type="HOGENOM" id="CLU_1707582_0_0_1"/>
<keyword evidence="4" id="KW-1185">Reference proteome</keyword>
<evidence type="ECO:0000313" key="4">
    <source>
        <dbReference type="Proteomes" id="UP000013827"/>
    </source>
</evidence>
<dbReference type="RefSeq" id="XP_005757707.1">
    <property type="nucleotide sequence ID" value="XM_005757650.1"/>
</dbReference>
<accession>A0A0D3I1Z3</accession>
<reference evidence="3" key="2">
    <citation type="submission" date="2024-10" db="UniProtKB">
        <authorList>
            <consortium name="EnsemblProtists"/>
        </authorList>
    </citation>
    <scope>IDENTIFICATION</scope>
</reference>
<dbReference type="Proteomes" id="UP000013827">
    <property type="component" value="Unassembled WGS sequence"/>
</dbReference>
<evidence type="ECO:0000256" key="2">
    <source>
        <dbReference type="SAM" id="SignalP"/>
    </source>
</evidence>
<dbReference type="EnsemblProtists" id="EOD05278">
    <property type="protein sequence ID" value="EOD05278"/>
    <property type="gene ID" value="EMIHUDRAFT_448599"/>
</dbReference>
<dbReference type="GeneID" id="17251622"/>
<protein>
    <recommendedName>
        <fullName evidence="5">PS II complex 12 kDa extrinsic protein</fullName>
    </recommendedName>
</protein>
<organism evidence="3 4">
    <name type="scientific">Emiliania huxleyi (strain CCMP1516)</name>
    <dbReference type="NCBI Taxonomy" id="280463"/>
    <lineage>
        <taxon>Eukaryota</taxon>
        <taxon>Haptista</taxon>
        <taxon>Haptophyta</taxon>
        <taxon>Prymnesiophyceae</taxon>
        <taxon>Isochrysidales</taxon>
        <taxon>Noelaerhabdaceae</taxon>
        <taxon>Emiliania</taxon>
    </lineage>
</organism>
<name>A0A0D3I1Z3_EMIH1</name>
<keyword evidence="2" id="KW-0732">Signal</keyword>
<evidence type="ECO:0000313" key="3">
    <source>
        <dbReference type="EnsemblProtists" id="EOD05278"/>
    </source>
</evidence>
<dbReference type="PaxDb" id="2903-EOD05278"/>
<feature type="signal peptide" evidence="2">
    <location>
        <begin position="1"/>
        <end position="19"/>
    </location>
</feature>
<sequence length="154" mass="15921">MEAFALQLLLCSVAASAAAVAVPGLPHAAGVPLVHGGARCSSLVLQESEKPKSSLLPRTSSPMQNTAQKKLAWPYIASAFALVGLASGGLIEDQVEELFRPITSKGGWAGALGISPPGVEEARKLKKAKGYTMRTPSPPEMIQAGIFPSSSQLA</sequence>